<proteinExistence type="predicted"/>
<name>X1C1F4_9ZZZZ</name>
<feature type="non-terminal residue" evidence="1">
    <location>
        <position position="39"/>
    </location>
</feature>
<sequence length="39" mass="4613">MLYKVLDKGSYRDFIKALISKYEFIGPKKKTGQFMILLQ</sequence>
<organism evidence="1">
    <name type="scientific">marine sediment metagenome</name>
    <dbReference type="NCBI Taxonomy" id="412755"/>
    <lineage>
        <taxon>unclassified sequences</taxon>
        <taxon>metagenomes</taxon>
        <taxon>ecological metagenomes</taxon>
    </lineage>
</organism>
<accession>X1C1F4</accession>
<dbReference type="AlphaFoldDB" id="X1C1F4"/>
<evidence type="ECO:0000313" key="1">
    <source>
        <dbReference type="EMBL" id="GAG90283.1"/>
    </source>
</evidence>
<gene>
    <name evidence="1" type="ORF">S01H4_50068</name>
</gene>
<comment type="caution">
    <text evidence="1">The sequence shown here is derived from an EMBL/GenBank/DDBJ whole genome shotgun (WGS) entry which is preliminary data.</text>
</comment>
<protein>
    <submittedName>
        <fullName evidence="1">Uncharacterized protein</fullName>
    </submittedName>
</protein>
<reference evidence="1" key="1">
    <citation type="journal article" date="2014" name="Front. Microbiol.">
        <title>High frequency of phylogenetically diverse reductive dehalogenase-homologous genes in deep subseafloor sedimentary metagenomes.</title>
        <authorList>
            <person name="Kawai M."/>
            <person name="Futagami T."/>
            <person name="Toyoda A."/>
            <person name="Takaki Y."/>
            <person name="Nishi S."/>
            <person name="Hori S."/>
            <person name="Arai W."/>
            <person name="Tsubouchi T."/>
            <person name="Morono Y."/>
            <person name="Uchiyama I."/>
            <person name="Ito T."/>
            <person name="Fujiyama A."/>
            <person name="Inagaki F."/>
            <person name="Takami H."/>
        </authorList>
    </citation>
    <scope>NUCLEOTIDE SEQUENCE</scope>
    <source>
        <strain evidence="1">Expedition CK06-06</strain>
    </source>
</reference>
<dbReference type="EMBL" id="BART01028384">
    <property type="protein sequence ID" value="GAG90283.1"/>
    <property type="molecule type" value="Genomic_DNA"/>
</dbReference>